<proteinExistence type="predicted"/>
<name>G4P1B6_BACS4</name>
<protein>
    <submittedName>
        <fullName evidence="1">Uncharacterized protein</fullName>
    </submittedName>
</protein>
<dbReference type="STRING" id="1052585.GYO_3874"/>
<accession>G4P1B6</accession>
<evidence type="ECO:0000313" key="1">
    <source>
        <dbReference type="EMBL" id="AEP88445.1"/>
    </source>
</evidence>
<evidence type="ECO:0000313" key="2">
    <source>
        <dbReference type="Proteomes" id="UP000002651"/>
    </source>
</evidence>
<dbReference type="EMBL" id="CP002905">
    <property type="protein sequence ID" value="AEP88445.1"/>
    <property type="molecule type" value="Genomic_DNA"/>
</dbReference>
<keyword evidence="2" id="KW-1185">Reference proteome</keyword>
<dbReference type="HOGENOM" id="CLU_2840757_0_0_9"/>
<dbReference type="Proteomes" id="UP000002651">
    <property type="component" value="Chromosome"/>
</dbReference>
<dbReference type="KEGG" id="bst:GYO_3874"/>
<organism evidence="1 2">
    <name type="scientific">Bacillus spizizenii (strain DSM 15029 / JCM 12233 / NBRC 101239 / NRRL B-23049 / TU-B-10)</name>
    <name type="common">Bacillus subtilis subsp. spizizenii</name>
    <dbReference type="NCBI Taxonomy" id="1052585"/>
    <lineage>
        <taxon>Bacteria</taxon>
        <taxon>Bacillati</taxon>
        <taxon>Bacillota</taxon>
        <taxon>Bacilli</taxon>
        <taxon>Bacillales</taxon>
        <taxon>Bacillaceae</taxon>
        <taxon>Bacillus</taxon>
    </lineage>
</organism>
<reference evidence="1 2" key="1">
    <citation type="journal article" date="2012" name="J. Bacteriol.">
        <title>Whole-genome sequences of Bacillus subtilis and close relatives.</title>
        <authorList>
            <person name="Earl A.M."/>
            <person name="Eppinger M."/>
            <person name="Fricke W.F."/>
            <person name="Rosovitz M.J."/>
            <person name="Rasko D.A."/>
            <person name="Daugherty S."/>
            <person name="Losick R."/>
            <person name="Kolter R."/>
            <person name="Ravel J."/>
        </authorList>
    </citation>
    <scope>NUCLEOTIDE SEQUENCE [LARGE SCALE GENOMIC DNA]</scope>
    <source>
        <strain evidence="2">DSM 15029 / JCM 12233 / NBRC 101239 / NRRL B-23049 / TU-B-10</strain>
    </source>
</reference>
<dbReference type="AlphaFoldDB" id="G4P1B6"/>
<gene>
    <name evidence="1" type="ordered locus">GYO_3874</name>
</gene>
<sequence length="65" mass="7483">MYGALCNQLGEGEVFVYYNQHIHIPPNRQIISTYKHNSTKFTEFSQKVYVSAGIVKGKEEIDTYP</sequence>